<evidence type="ECO:0000313" key="2">
    <source>
        <dbReference type="EMBL" id="PRQ24632.1"/>
    </source>
</evidence>
<protein>
    <submittedName>
        <fullName evidence="2">Uncharacterized protein</fullName>
    </submittedName>
</protein>
<accession>A0A2P6PRT8</accession>
<keyword evidence="1" id="KW-0812">Transmembrane</keyword>
<keyword evidence="1" id="KW-0472">Membrane</keyword>
<keyword evidence="1" id="KW-1133">Transmembrane helix</keyword>
<feature type="transmembrane region" description="Helical" evidence="1">
    <location>
        <begin position="52"/>
        <end position="74"/>
    </location>
</feature>
<evidence type="ECO:0000256" key="1">
    <source>
        <dbReference type="SAM" id="Phobius"/>
    </source>
</evidence>
<gene>
    <name evidence="2" type="ORF">RchiOBHm_Chr6g0274571</name>
</gene>
<reference evidence="2 3" key="1">
    <citation type="journal article" date="2018" name="Nat. Genet.">
        <title>The Rosa genome provides new insights in the design of modern roses.</title>
        <authorList>
            <person name="Bendahmane M."/>
        </authorList>
    </citation>
    <scope>NUCLEOTIDE SEQUENCE [LARGE SCALE GENOMIC DNA]</scope>
    <source>
        <strain evidence="3">cv. Old Blush</strain>
    </source>
</reference>
<dbReference type="AlphaFoldDB" id="A0A2P6PRT8"/>
<keyword evidence="3" id="KW-1185">Reference proteome</keyword>
<comment type="caution">
    <text evidence="2">The sequence shown here is derived from an EMBL/GenBank/DDBJ whole genome shotgun (WGS) entry which is preliminary data.</text>
</comment>
<evidence type="ECO:0000313" key="3">
    <source>
        <dbReference type="Proteomes" id="UP000238479"/>
    </source>
</evidence>
<sequence length="75" mass="8801">MYRLCQCNLHFLRTQTCDRANLEGSFYFVLHSIMEGMKSVYMNVVLYHIEKLLAGLALIWVHFVFLVVVVVLCIF</sequence>
<dbReference type="Gramene" id="PRQ24632">
    <property type="protein sequence ID" value="PRQ24632"/>
    <property type="gene ID" value="RchiOBHm_Chr6g0274571"/>
</dbReference>
<dbReference type="EMBL" id="PDCK01000044">
    <property type="protein sequence ID" value="PRQ24632.1"/>
    <property type="molecule type" value="Genomic_DNA"/>
</dbReference>
<organism evidence="2 3">
    <name type="scientific">Rosa chinensis</name>
    <name type="common">China rose</name>
    <dbReference type="NCBI Taxonomy" id="74649"/>
    <lineage>
        <taxon>Eukaryota</taxon>
        <taxon>Viridiplantae</taxon>
        <taxon>Streptophyta</taxon>
        <taxon>Embryophyta</taxon>
        <taxon>Tracheophyta</taxon>
        <taxon>Spermatophyta</taxon>
        <taxon>Magnoliopsida</taxon>
        <taxon>eudicotyledons</taxon>
        <taxon>Gunneridae</taxon>
        <taxon>Pentapetalae</taxon>
        <taxon>rosids</taxon>
        <taxon>fabids</taxon>
        <taxon>Rosales</taxon>
        <taxon>Rosaceae</taxon>
        <taxon>Rosoideae</taxon>
        <taxon>Rosoideae incertae sedis</taxon>
        <taxon>Rosa</taxon>
    </lineage>
</organism>
<proteinExistence type="predicted"/>
<dbReference type="Proteomes" id="UP000238479">
    <property type="component" value="Chromosome 6"/>
</dbReference>
<name>A0A2P6PRT8_ROSCH</name>